<dbReference type="STRING" id="857265.WG78_06055"/>
<proteinExistence type="predicted"/>
<dbReference type="InterPro" id="IPR050300">
    <property type="entry name" value="GDXG_lipolytic_enzyme"/>
</dbReference>
<dbReference type="SUPFAM" id="SSF53474">
    <property type="entry name" value="alpha/beta-Hydrolases"/>
    <property type="match status" value="1"/>
</dbReference>
<reference evidence="4 5" key="1">
    <citation type="submission" date="2015-07" db="EMBL/GenBank/DDBJ databases">
        <title>Draft genome sequence of the Amantichitinum ursilacus IGB-41, a new chitin-degrading bacterium.</title>
        <authorList>
            <person name="Kirstahler P."/>
            <person name="Guenther M."/>
            <person name="Grumaz C."/>
            <person name="Rupp S."/>
            <person name="Zibek S."/>
            <person name="Sohn K."/>
        </authorList>
    </citation>
    <scope>NUCLEOTIDE SEQUENCE [LARGE SCALE GENOMIC DNA]</scope>
    <source>
        <strain evidence="4 5">IGB-41</strain>
    </source>
</reference>
<keyword evidence="2" id="KW-0732">Signal</keyword>
<evidence type="ECO:0000313" key="5">
    <source>
        <dbReference type="Proteomes" id="UP000037939"/>
    </source>
</evidence>
<keyword evidence="1 4" id="KW-0378">Hydrolase</keyword>
<dbReference type="RefSeq" id="WP_201782371.1">
    <property type="nucleotide sequence ID" value="NZ_LAQT01000003.1"/>
</dbReference>
<sequence>MNHVIKTTIKLSALAASLSLMGAAYAADATIKPEPTPYTQSQPDAQMQKVLDKLGTLGGKPIETLGAEEARKQPTPADAVKGVLQDEGKSTAPEKVGKVEDVQYDGAAGKLPARIYWPKVPKGTAQLPVIVYYHGGGWVIADLDTYDASARALANASKAIVISAHYRQGPENKYPAAHDDAYAAYKWAYHIANSIGGDASNVAVVGESAGGNLALSVSLRAKKEQYKLPVYEALIYPVADVKNDNTTQSQQQNAAAKPLNTPMLGWFYQNYTAQPADKDDPQLSVLRADLTGLEPTTVITADIDPLRSEGHALAQSLQQAGVKVDYRNYEGVTHEFFGMGAVVKKSKAAVKLVAKDLQKAFKPQ</sequence>
<protein>
    <submittedName>
        <fullName evidence="4">Carboxylesterase NlhH</fullName>
        <ecNumber evidence="4">3.1.1.1</ecNumber>
    </submittedName>
</protein>
<evidence type="ECO:0000259" key="3">
    <source>
        <dbReference type="Pfam" id="PF07859"/>
    </source>
</evidence>
<evidence type="ECO:0000256" key="2">
    <source>
        <dbReference type="SAM" id="SignalP"/>
    </source>
</evidence>
<dbReference type="EC" id="3.1.1.1" evidence="4"/>
<dbReference type="PATRIC" id="fig|857265.3.peg.1239"/>
<gene>
    <name evidence="4" type="primary">nlhH_1</name>
    <name evidence="4" type="ORF">WG78_06055</name>
</gene>
<evidence type="ECO:0000256" key="1">
    <source>
        <dbReference type="ARBA" id="ARBA00022801"/>
    </source>
</evidence>
<organism evidence="4 5">
    <name type="scientific">Amantichitinum ursilacus</name>
    <dbReference type="NCBI Taxonomy" id="857265"/>
    <lineage>
        <taxon>Bacteria</taxon>
        <taxon>Pseudomonadati</taxon>
        <taxon>Pseudomonadota</taxon>
        <taxon>Betaproteobacteria</taxon>
        <taxon>Neisseriales</taxon>
        <taxon>Chitinibacteraceae</taxon>
        <taxon>Amantichitinum</taxon>
    </lineage>
</organism>
<dbReference type="GO" id="GO:0106435">
    <property type="term" value="F:carboxylesterase activity"/>
    <property type="evidence" value="ECO:0007669"/>
    <property type="project" value="UniProtKB-EC"/>
</dbReference>
<dbReference type="PANTHER" id="PTHR48081:SF8">
    <property type="entry name" value="ALPHA_BETA HYDROLASE FOLD-3 DOMAIN-CONTAINING PROTEIN-RELATED"/>
    <property type="match status" value="1"/>
</dbReference>
<feature type="signal peptide" evidence="2">
    <location>
        <begin position="1"/>
        <end position="26"/>
    </location>
</feature>
<dbReference type="EMBL" id="LAQT01000003">
    <property type="protein sequence ID" value="KPC54190.1"/>
    <property type="molecule type" value="Genomic_DNA"/>
</dbReference>
<accession>A0A0N1JTD3</accession>
<comment type="caution">
    <text evidence="4">The sequence shown here is derived from an EMBL/GenBank/DDBJ whole genome shotgun (WGS) entry which is preliminary data.</text>
</comment>
<dbReference type="Pfam" id="PF07859">
    <property type="entry name" value="Abhydrolase_3"/>
    <property type="match status" value="1"/>
</dbReference>
<name>A0A0N1JTD3_9NEIS</name>
<feature type="chain" id="PRO_5005875160" evidence="2">
    <location>
        <begin position="27"/>
        <end position="364"/>
    </location>
</feature>
<dbReference type="AlphaFoldDB" id="A0A0N1JTD3"/>
<dbReference type="Proteomes" id="UP000037939">
    <property type="component" value="Unassembled WGS sequence"/>
</dbReference>
<dbReference type="InterPro" id="IPR029058">
    <property type="entry name" value="AB_hydrolase_fold"/>
</dbReference>
<dbReference type="PANTHER" id="PTHR48081">
    <property type="entry name" value="AB HYDROLASE SUPERFAMILY PROTEIN C4A8.06C"/>
    <property type="match status" value="1"/>
</dbReference>
<keyword evidence="5" id="KW-1185">Reference proteome</keyword>
<dbReference type="InterPro" id="IPR013094">
    <property type="entry name" value="AB_hydrolase_3"/>
</dbReference>
<dbReference type="Gene3D" id="3.40.50.1820">
    <property type="entry name" value="alpha/beta hydrolase"/>
    <property type="match status" value="1"/>
</dbReference>
<evidence type="ECO:0000313" key="4">
    <source>
        <dbReference type="EMBL" id="KPC54190.1"/>
    </source>
</evidence>
<feature type="domain" description="Alpha/beta hydrolase fold-3" evidence="3">
    <location>
        <begin position="130"/>
        <end position="337"/>
    </location>
</feature>